<dbReference type="Gene3D" id="3.40.50.300">
    <property type="entry name" value="P-loop containing nucleotide triphosphate hydrolases"/>
    <property type="match status" value="1"/>
</dbReference>
<dbReference type="OrthoDB" id="4735535at2759"/>
<evidence type="ECO:0000313" key="2">
    <source>
        <dbReference type="Proteomes" id="UP000799441"/>
    </source>
</evidence>
<gene>
    <name evidence="1" type="ORF">K431DRAFT_313398</name>
</gene>
<sequence>MQVNSSGVSRAKVNVAIIGCGGAGVHSIVDRQTGRAFGSDYVHCYDPTLEDDEPMQSLTSVNGEPVVVNWYKHRIIENRISDWGLAEDKRILDAEVQHGRKLFQQVDACVLVYSCTNRYSLEHLTWLWNNLYLGQQRANPDVQLCNYFWVVANKIDWPRAEWELSLLEGDGFSSSIGATLRYMSARTGEGTEGFAQEVAARVYSDRREEKI</sequence>
<dbReference type="InterPro" id="IPR027417">
    <property type="entry name" value="P-loop_NTPase"/>
</dbReference>
<proteinExistence type="predicted"/>
<accession>A0A9P4Q4F2</accession>
<dbReference type="Proteomes" id="UP000799441">
    <property type="component" value="Unassembled WGS sequence"/>
</dbReference>
<evidence type="ECO:0000313" key="1">
    <source>
        <dbReference type="EMBL" id="KAF2720392.1"/>
    </source>
</evidence>
<dbReference type="AlphaFoldDB" id="A0A9P4Q4F2"/>
<protein>
    <submittedName>
        <fullName evidence="1">Uncharacterized protein</fullName>
    </submittedName>
</protein>
<dbReference type="EMBL" id="MU003800">
    <property type="protein sequence ID" value="KAF2720392.1"/>
    <property type="molecule type" value="Genomic_DNA"/>
</dbReference>
<name>A0A9P4Q4F2_9PEZI</name>
<comment type="caution">
    <text evidence="1">The sequence shown here is derived from an EMBL/GenBank/DDBJ whole genome shotgun (WGS) entry which is preliminary data.</text>
</comment>
<keyword evidence="2" id="KW-1185">Reference proteome</keyword>
<organism evidence="1 2">
    <name type="scientific">Polychaeton citri CBS 116435</name>
    <dbReference type="NCBI Taxonomy" id="1314669"/>
    <lineage>
        <taxon>Eukaryota</taxon>
        <taxon>Fungi</taxon>
        <taxon>Dikarya</taxon>
        <taxon>Ascomycota</taxon>
        <taxon>Pezizomycotina</taxon>
        <taxon>Dothideomycetes</taxon>
        <taxon>Dothideomycetidae</taxon>
        <taxon>Capnodiales</taxon>
        <taxon>Capnodiaceae</taxon>
        <taxon>Polychaeton</taxon>
    </lineage>
</organism>
<dbReference type="SUPFAM" id="SSF52540">
    <property type="entry name" value="P-loop containing nucleoside triphosphate hydrolases"/>
    <property type="match status" value="1"/>
</dbReference>
<dbReference type="PROSITE" id="PS51419">
    <property type="entry name" value="RAB"/>
    <property type="match status" value="1"/>
</dbReference>
<reference evidence="1" key="1">
    <citation type="journal article" date="2020" name="Stud. Mycol.">
        <title>101 Dothideomycetes genomes: a test case for predicting lifestyles and emergence of pathogens.</title>
        <authorList>
            <person name="Haridas S."/>
            <person name="Albert R."/>
            <person name="Binder M."/>
            <person name="Bloem J."/>
            <person name="Labutti K."/>
            <person name="Salamov A."/>
            <person name="Andreopoulos B."/>
            <person name="Baker S."/>
            <person name="Barry K."/>
            <person name="Bills G."/>
            <person name="Bluhm B."/>
            <person name="Cannon C."/>
            <person name="Castanera R."/>
            <person name="Culley D."/>
            <person name="Daum C."/>
            <person name="Ezra D."/>
            <person name="Gonzalez J."/>
            <person name="Henrissat B."/>
            <person name="Kuo A."/>
            <person name="Liang C."/>
            <person name="Lipzen A."/>
            <person name="Lutzoni F."/>
            <person name="Magnuson J."/>
            <person name="Mondo S."/>
            <person name="Nolan M."/>
            <person name="Ohm R."/>
            <person name="Pangilinan J."/>
            <person name="Park H.-J."/>
            <person name="Ramirez L."/>
            <person name="Alfaro M."/>
            <person name="Sun H."/>
            <person name="Tritt A."/>
            <person name="Yoshinaga Y."/>
            <person name="Zwiers L.-H."/>
            <person name="Turgeon B."/>
            <person name="Goodwin S."/>
            <person name="Spatafora J."/>
            <person name="Crous P."/>
            <person name="Grigoriev I."/>
        </authorList>
    </citation>
    <scope>NUCLEOTIDE SEQUENCE</scope>
    <source>
        <strain evidence="1">CBS 116435</strain>
    </source>
</reference>